<proteinExistence type="predicted"/>
<accession>A0AAD9ZAJ3</accession>
<reference evidence="2" key="1">
    <citation type="submission" date="2022-11" db="EMBL/GenBank/DDBJ databases">
        <title>Chromosomal genome sequence assembly and mating type (MAT) locus characterization of the leprose asexual lichenized fungus Lepraria neglecta (Nyl.) Erichsen.</title>
        <authorList>
            <person name="Allen J.L."/>
            <person name="Pfeffer B."/>
        </authorList>
    </citation>
    <scope>NUCLEOTIDE SEQUENCE</scope>
    <source>
        <strain evidence="2">Allen 5258</strain>
    </source>
</reference>
<evidence type="ECO:0000313" key="3">
    <source>
        <dbReference type="Proteomes" id="UP001276659"/>
    </source>
</evidence>
<feature type="region of interest" description="Disordered" evidence="1">
    <location>
        <begin position="1"/>
        <end position="22"/>
    </location>
</feature>
<dbReference type="EMBL" id="JASNWA010000007">
    <property type="protein sequence ID" value="KAK3173222.1"/>
    <property type="molecule type" value="Genomic_DNA"/>
</dbReference>
<dbReference type="AlphaFoldDB" id="A0AAD9ZAJ3"/>
<gene>
    <name evidence="2" type="ORF">OEA41_006551</name>
</gene>
<organism evidence="2 3">
    <name type="scientific">Lepraria neglecta</name>
    <dbReference type="NCBI Taxonomy" id="209136"/>
    <lineage>
        <taxon>Eukaryota</taxon>
        <taxon>Fungi</taxon>
        <taxon>Dikarya</taxon>
        <taxon>Ascomycota</taxon>
        <taxon>Pezizomycotina</taxon>
        <taxon>Lecanoromycetes</taxon>
        <taxon>OSLEUM clade</taxon>
        <taxon>Lecanoromycetidae</taxon>
        <taxon>Lecanorales</taxon>
        <taxon>Lecanorineae</taxon>
        <taxon>Stereocaulaceae</taxon>
        <taxon>Lepraria</taxon>
    </lineage>
</organism>
<evidence type="ECO:0000256" key="1">
    <source>
        <dbReference type="SAM" id="MobiDB-lite"/>
    </source>
</evidence>
<protein>
    <submittedName>
        <fullName evidence="2">Uncharacterized protein</fullName>
    </submittedName>
</protein>
<keyword evidence="3" id="KW-1185">Reference proteome</keyword>
<feature type="compositionally biased region" description="Basic and acidic residues" evidence="1">
    <location>
        <begin position="8"/>
        <end position="22"/>
    </location>
</feature>
<sequence length="103" mass="12308">MHKLKWLFGDREHRTPEQKQSLKDWIATSQDDDAEDETLINYMTMVDSDGFTGWKSLEYLQKMRDRIDGDIEYFKDYTEVEMTTRTAVRMVALTMSRPRIHDP</sequence>
<evidence type="ECO:0000313" key="2">
    <source>
        <dbReference type="EMBL" id="KAK3173222.1"/>
    </source>
</evidence>
<dbReference type="Proteomes" id="UP001276659">
    <property type="component" value="Unassembled WGS sequence"/>
</dbReference>
<name>A0AAD9ZAJ3_9LECA</name>
<comment type="caution">
    <text evidence="2">The sequence shown here is derived from an EMBL/GenBank/DDBJ whole genome shotgun (WGS) entry which is preliminary data.</text>
</comment>